<gene>
    <name evidence="7" type="ORF">DFP95_110120</name>
</gene>
<keyword evidence="8" id="KW-1185">Reference proteome</keyword>
<evidence type="ECO:0000256" key="2">
    <source>
        <dbReference type="ARBA" id="ARBA00022692"/>
    </source>
</evidence>
<keyword evidence="7" id="KW-0436">Ligase</keyword>
<dbReference type="GO" id="GO:0016874">
    <property type="term" value="F:ligase activity"/>
    <property type="evidence" value="ECO:0007669"/>
    <property type="project" value="UniProtKB-KW"/>
</dbReference>
<dbReference type="RefSeq" id="WP_115993937.1">
    <property type="nucleotide sequence ID" value="NZ_QRDY01000010.1"/>
</dbReference>
<feature type="transmembrane region" description="Helical" evidence="5">
    <location>
        <begin position="179"/>
        <end position="197"/>
    </location>
</feature>
<feature type="transmembrane region" description="Helical" evidence="5">
    <location>
        <begin position="534"/>
        <end position="556"/>
    </location>
</feature>
<feature type="domain" description="O-antigen ligase-related" evidence="6">
    <location>
        <begin position="300"/>
        <end position="451"/>
    </location>
</feature>
<evidence type="ECO:0000313" key="8">
    <source>
        <dbReference type="Proteomes" id="UP000256869"/>
    </source>
</evidence>
<dbReference type="InterPro" id="IPR051533">
    <property type="entry name" value="WaaL-like"/>
</dbReference>
<feature type="transmembrane region" description="Helical" evidence="5">
    <location>
        <begin position="252"/>
        <end position="269"/>
    </location>
</feature>
<organism evidence="7 8">
    <name type="scientific">Cohnella lupini</name>
    <dbReference type="NCBI Taxonomy" id="1294267"/>
    <lineage>
        <taxon>Bacteria</taxon>
        <taxon>Bacillati</taxon>
        <taxon>Bacillota</taxon>
        <taxon>Bacilli</taxon>
        <taxon>Bacillales</taxon>
        <taxon>Paenibacillaceae</taxon>
        <taxon>Cohnella</taxon>
    </lineage>
</organism>
<feature type="transmembrane region" description="Helical" evidence="5">
    <location>
        <begin position="138"/>
        <end position="159"/>
    </location>
</feature>
<dbReference type="EMBL" id="QRDY01000010">
    <property type="protein sequence ID" value="RED57647.1"/>
    <property type="molecule type" value="Genomic_DNA"/>
</dbReference>
<evidence type="ECO:0000256" key="5">
    <source>
        <dbReference type="SAM" id="Phobius"/>
    </source>
</evidence>
<evidence type="ECO:0000256" key="1">
    <source>
        <dbReference type="ARBA" id="ARBA00004141"/>
    </source>
</evidence>
<evidence type="ECO:0000259" key="6">
    <source>
        <dbReference type="Pfam" id="PF04932"/>
    </source>
</evidence>
<feature type="transmembrane region" description="Helical" evidence="5">
    <location>
        <begin position="228"/>
        <end position="245"/>
    </location>
</feature>
<feature type="transmembrane region" description="Helical" evidence="5">
    <location>
        <begin position="343"/>
        <end position="362"/>
    </location>
</feature>
<dbReference type="GO" id="GO:0016020">
    <property type="term" value="C:membrane"/>
    <property type="evidence" value="ECO:0007669"/>
    <property type="project" value="UniProtKB-SubCell"/>
</dbReference>
<dbReference type="PANTHER" id="PTHR37422:SF13">
    <property type="entry name" value="LIPOPOLYSACCHARIDE BIOSYNTHESIS PROTEIN PA4999-RELATED"/>
    <property type="match status" value="1"/>
</dbReference>
<feature type="transmembrane region" description="Helical" evidence="5">
    <location>
        <begin position="301"/>
        <end position="322"/>
    </location>
</feature>
<accession>A0A3D9I7C0</accession>
<dbReference type="OrthoDB" id="1808577at2"/>
<keyword evidence="4 5" id="KW-0472">Membrane</keyword>
<evidence type="ECO:0000256" key="3">
    <source>
        <dbReference type="ARBA" id="ARBA00022989"/>
    </source>
</evidence>
<feature type="transmembrane region" description="Helical" evidence="5">
    <location>
        <begin position="50"/>
        <end position="68"/>
    </location>
</feature>
<keyword evidence="2 5" id="KW-0812">Transmembrane</keyword>
<evidence type="ECO:0000256" key="4">
    <source>
        <dbReference type="ARBA" id="ARBA00023136"/>
    </source>
</evidence>
<evidence type="ECO:0000313" key="7">
    <source>
        <dbReference type="EMBL" id="RED57647.1"/>
    </source>
</evidence>
<feature type="transmembrane region" description="Helical" evidence="5">
    <location>
        <begin position="103"/>
        <end position="126"/>
    </location>
</feature>
<comment type="subcellular location">
    <subcellularLocation>
        <location evidence="1">Membrane</location>
        <topology evidence="1">Multi-pass membrane protein</topology>
    </subcellularLocation>
</comment>
<dbReference type="InterPro" id="IPR007016">
    <property type="entry name" value="O-antigen_ligase-rel_domated"/>
</dbReference>
<name>A0A3D9I7C0_9BACL</name>
<feature type="transmembrane region" description="Helical" evidence="5">
    <location>
        <begin position="80"/>
        <end position="97"/>
    </location>
</feature>
<dbReference type="PANTHER" id="PTHR37422">
    <property type="entry name" value="TEICHURONIC ACID BIOSYNTHESIS PROTEIN TUAE"/>
    <property type="match status" value="1"/>
</dbReference>
<sequence>MKKKTGISGMDWYAWTWMGILLLLAITTNGIFQGIGVHKGSLIIYYEKPVMYSVMLSLIVLVWIVAHFYQKNFQFERRMIYAAIASVICLVYIVSSFNAESPFLSHIGVLISLVIYIFFVAGTFLIQYDKVINLFPKVYLIFGYIIVIYGFLNLLGNIYLLDSLSFINGVRITSIFQYANSYAVLLLTLWIGILIELIRTTNKWARMLHGIMLVPVCISFLLTLSRGALIVLPIVAILILLLFKLKQQVLMLLYSILALGLSLVLYTHLENVGTEVYHKIQEANAQQLPFDTKSVFSSPSIGSWVLIAVVSIIMTFIVIVITKYVDPYLTKKINKLTISWSNIIVPCILFVIVLIGIVAITSDFMTQLLPSVIRSRVENINLQTHSVYERLTMYGDAIRMSKQNPIIGAGAGGWDALYERYQSYSYISGQTHGYLTQLLVEVGILGLIVYLSVIGIVLYSFIHFYRKSNESERIKMVFYFMVPITVLIHSLIDFEMSYILYSVLVFLCLGVLAGTQRQRIVLKLNKATHLKLKWAGFVLTSILVIVVAVSSGNQLYAVNKFEESQKAIINKQPFNEIVEPLENGLNKAPGHPALLYQYSFLNYSAYEQTQDTNYLQIAQDYMKQLNDKEPNYRQSVELGYMISESLGKKNATEILLDGVRRYPYEQALYDQAAATLLKKWEDLRKENNSEADIVSGSIDKLYNEMIRREKIIQDLPDTIGLLRTIVLSNTVRLAVGKIRYDEQDYEKVEQLLKTGIKDDISKEEDRIVARYYLASLLQQGKDDEALHQKLSATDPNEEGEIQTLLSK</sequence>
<proteinExistence type="predicted"/>
<dbReference type="AlphaFoldDB" id="A0A3D9I7C0"/>
<feature type="transmembrane region" description="Helical" evidence="5">
    <location>
        <begin position="442"/>
        <end position="462"/>
    </location>
</feature>
<dbReference type="Proteomes" id="UP000256869">
    <property type="component" value="Unassembled WGS sequence"/>
</dbReference>
<feature type="transmembrane region" description="Helical" evidence="5">
    <location>
        <begin position="12"/>
        <end position="35"/>
    </location>
</feature>
<keyword evidence="3 5" id="KW-1133">Transmembrane helix</keyword>
<protein>
    <submittedName>
        <fullName evidence="7">O-antigen ligase</fullName>
    </submittedName>
</protein>
<reference evidence="7 8" key="1">
    <citation type="submission" date="2018-07" db="EMBL/GenBank/DDBJ databases">
        <title>Genomic Encyclopedia of Type Strains, Phase III (KMG-III): the genomes of soil and plant-associated and newly described type strains.</title>
        <authorList>
            <person name="Whitman W."/>
        </authorList>
    </citation>
    <scope>NUCLEOTIDE SEQUENCE [LARGE SCALE GENOMIC DNA]</scope>
    <source>
        <strain evidence="7 8">CECT 8236</strain>
    </source>
</reference>
<dbReference type="Pfam" id="PF04932">
    <property type="entry name" value="Wzy_C"/>
    <property type="match status" value="1"/>
</dbReference>
<comment type="caution">
    <text evidence="7">The sequence shown here is derived from an EMBL/GenBank/DDBJ whole genome shotgun (WGS) entry which is preliminary data.</text>
</comment>
<feature type="transmembrane region" description="Helical" evidence="5">
    <location>
        <begin position="498"/>
        <end position="514"/>
    </location>
</feature>
<feature type="transmembrane region" description="Helical" evidence="5">
    <location>
        <begin position="474"/>
        <end position="492"/>
    </location>
</feature>
<feature type="transmembrane region" description="Helical" evidence="5">
    <location>
        <begin position="204"/>
        <end position="222"/>
    </location>
</feature>